<evidence type="ECO:0000313" key="6">
    <source>
        <dbReference type="Proteomes" id="UP001605036"/>
    </source>
</evidence>
<name>A0ABD1Y5N1_9MARC</name>
<dbReference type="EMBL" id="JBHFFA010000006">
    <property type="protein sequence ID" value="KAL2622077.1"/>
    <property type="molecule type" value="Genomic_DNA"/>
</dbReference>
<evidence type="ECO:0000256" key="2">
    <source>
        <dbReference type="ARBA" id="ARBA00023242"/>
    </source>
</evidence>
<dbReference type="CDD" id="cd22929">
    <property type="entry name" value="HFD_POLE4-like"/>
    <property type="match status" value="1"/>
</dbReference>
<reference evidence="5 6" key="1">
    <citation type="submission" date="2024-09" db="EMBL/GenBank/DDBJ databases">
        <title>Chromosome-scale assembly of Riccia fluitans.</title>
        <authorList>
            <person name="Paukszto L."/>
            <person name="Sawicki J."/>
            <person name="Karawczyk K."/>
            <person name="Piernik-Szablinska J."/>
            <person name="Szczecinska M."/>
            <person name="Mazdziarz M."/>
        </authorList>
    </citation>
    <scope>NUCLEOTIDE SEQUENCE [LARGE SCALE GENOMIC DNA]</scope>
    <source>
        <strain evidence="5">Rf_01</strain>
        <tissue evidence="5">Aerial parts of the thallus</tissue>
    </source>
</reference>
<dbReference type="SUPFAM" id="SSF47113">
    <property type="entry name" value="Histone-fold"/>
    <property type="match status" value="1"/>
</dbReference>
<feature type="compositionally biased region" description="Acidic residues" evidence="3">
    <location>
        <begin position="198"/>
        <end position="212"/>
    </location>
</feature>
<dbReference type="Proteomes" id="UP001605036">
    <property type="component" value="Unassembled WGS sequence"/>
</dbReference>
<proteinExistence type="predicted"/>
<evidence type="ECO:0000313" key="5">
    <source>
        <dbReference type="EMBL" id="KAL2622077.1"/>
    </source>
</evidence>
<evidence type="ECO:0000256" key="3">
    <source>
        <dbReference type="SAM" id="MobiDB-lite"/>
    </source>
</evidence>
<dbReference type="AlphaFoldDB" id="A0ABD1Y5N1"/>
<protein>
    <recommendedName>
        <fullName evidence="4">Transcription factor CBF/NF-Y/archaeal histone domain-containing protein</fullName>
    </recommendedName>
</protein>
<comment type="subcellular location">
    <subcellularLocation>
        <location evidence="1">Nucleus</location>
    </subcellularLocation>
</comment>
<sequence>MEPSTDSTVEGGELNEVGETGSAEEDASNSKADVMNVDRGETGSEGIAVHDRNSNEVEKQVEAEEAGAISSVGAEPAGGGTANTEGPSGESAMQLVREKRRPKSSDDEPPPVLPFTRVKRIIKMDPDIRLVSKEGIFAIIQATQHFLEALAAESISQTWKNKRKGVKSDDIIVAAKNPKFRDCLGSSVSDFVKHLREDSEDEDGDSEGENEGDGVPADSKKGNKNHAKQKCLQPPPGNRSIMDFLKAAS</sequence>
<evidence type="ECO:0000259" key="4">
    <source>
        <dbReference type="Pfam" id="PF00808"/>
    </source>
</evidence>
<dbReference type="PANTHER" id="PTHR10252">
    <property type="entry name" value="HISTONE-LIKE TRANSCRIPTION FACTOR CCAAT-RELATED"/>
    <property type="match status" value="1"/>
</dbReference>
<dbReference type="InterPro" id="IPR003958">
    <property type="entry name" value="CBFA_NFYB_domain"/>
</dbReference>
<accession>A0ABD1Y5N1</accession>
<dbReference type="GO" id="GO:0005634">
    <property type="term" value="C:nucleus"/>
    <property type="evidence" value="ECO:0007669"/>
    <property type="project" value="UniProtKB-SubCell"/>
</dbReference>
<feature type="compositionally biased region" description="Basic and acidic residues" evidence="3">
    <location>
        <begin position="36"/>
        <end position="62"/>
    </location>
</feature>
<evidence type="ECO:0000256" key="1">
    <source>
        <dbReference type="ARBA" id="ARBA00004123"/>
    </source>
</evidence>
<feature type="region of interest" description="Disordered" evidence="3">
    <location>
        <begin position="1"/>
        <end position="112"/>
    </location>
</feature>
<dbReference type="Pfam" id="PF00808">
    <property type="entry name" value="CBFD_NFYB_HMF"/>
    <property type="match status" value="1"/>
</dbReference>
<keyword evidence="6" id="KW-1185">Reference proteome</keyword>
<feature type="domain" description="Transcription factor CBF/NF-Y/archaeal histone" evidence="4">
    <location>
        <begin position="113"/>
        <end position="174"/>
    </location>
</feature>
<keyword evidence="2" id="KW-0539">Nucleus</keyword>
<gene>
    <name evidence="5" type="ORF">R1flu_002282</name>
</gene>
<dbReference type="PANTHER" id="PTHR10252:SF54">
    <property type="entry name" value="CHROMATIN ACCESSIBILITY COMPLEX PROTEIN 1"/>
    <property type="match status" value="1"/>
</dbReference>
<dbReference type="Gene3D" id="1.10.20.10">
    <property type="entry name" value="Histone, subunit A"/>
    <property type="match status" value="1"/>
</dbReference>
<dbReference type="InterPro" id="IPR050568">
    <property type="entry name" value="Transcr_DNA_Rep_Reg"/>
</dbReference>
<comment type="caution">
    <text evidence="5">The sequence shown here is derived from an EMBL/GenBank/DDBJ whole genome shotgun (WGS) entry which is preliminary data.</text>
</comment>
<dbReference type="InterPro" id="IPR009072">
    <property type="entry name" value="Histone-fold"/>
</dbReference>
<organism evidence="5 6">
    <name type="scientific">Riccia fluitans</name>
    <dbReference type="NCBI Taxonomy" id="41844"/>
    <lineage>
        <taxon>Eukaryota</taxon>
        <taxon>Viridiplantae</taxon>
        <taxon>Streptophyta</taxon>
        <taxon>Embryophyta</taxon>
        <taxon>Marchantiophyta</taxon>
        <taxon>Marchantiopsida</taxon>
        <taxon>Marchantiidae</taxon>
        <taxon>Marchantiales</taxon>
        <taxon>Ricciaceae</taxon>
        <taxon>Riccia</taxon>
    </lineage>
</organism>
<feature type="region of interest" description="Disordered" evidence="3">
    <location>
        <begin position="194"/>
        <end position="249"/>
    </location>
</feature>